<dbReference type="AlphaFoldDB" id="A0A0H3NS85"/>
<gene>
    <name evidence="2" type="ordered locus">Y11_07241</name>
</gene>
<name>A0A0H3NS85_YERE1</name>
<dbReference type="KEGG" id="yey:Y11_07241"/>
<organism evidence="2 3">
    <name type="scientific">Yersinia enterocolitica subsp. palearctica serotype O:3 (strain DSM 13030 / CIP 106945 / Y11)</name>
    <dbReference type="NCBI Taxonomy" id="930944"/>
    <lineage>
        <taxon>Bacteria</taxon>
        <taxon>Pseudomonadati</taxon>
        <taxon>Pseudomonadota</taxon>
        <taxon>Gammaproteobacteria</taxon>
        <taxon>Enterobacterales</taxon>
        <taxon>Yersiniaceae</taxon>
        <taxon>Yersinia</taxon>
    </lineage>
</organism>
<protein>
    <recommendedName>
        <fullName evidence="1">ASCH domain-containing protein</fullName>
    </recommendedName>
</protein>
<dbReference type="PANTHER" id="PTHR39203">
    <property type="entry name" value="CYTOPLASMIC PROTEIN-RELATED"/>
    <property type="match status" value="1"/>
</dbReference>
<feature type="domain" description="ASCH" evidence="1">
    <location>
        <begin position="28"/>
        <end position="141"/>
    </location>
</feature>
<dbReference type="InterPro" id="IPR009326">
    <property type="entry name" value="DUF984"/>
</dbReference>
<dbReference type="Pfam" id="PF04266">
    <property type="entry name" value="ASCH"/>
    <property type="match status" value="1"/>
</dbReference>
<dbReference type="PIRSF" id="PIRSF021320">
    <property type="entry name" value="DUF984"/>
    <property type="match status" value="1"/>
</dbReference>
<dbReference type="HOGENOM" id="CLU_102450_2_0_6"/>
<proteinExistence type="predicted"/>
<evidence type="ECO:0000313" key="3">
    <source>
        <dbReference type="Proteomes" id="UP000008084"/>
    </source>
</evidence>
<accession>A0A0H3NS85</accession>
<dbReference type="Proteomes" id="UP000008084">
    <property type="component" value="Chromosome"/>
</dbReference>
<dbReference type="CDD" id="cd06553">
    <property type="entry name" value="ASCH_Ef3133_like"/>
    <property type="match status" value="1"/>
</dbReference>
<dbReference type="EMBL" id="FR729477">
    <property type="protein sequence ID" value="CBY27457.1"/>
    <property type="molecule type" value="Genomic_DNA"/>
</dbReference>
<dbReference type="PANTHER" id="PTHR39203:SF1">
    <property type="entry name" value="CYTOPLASMIC PROTEIN"/>
    <property type="match status" value="1"/>
</dbReference>
<evidence type="ECO:0000313" key="2">
    <source>
        <dbReference type="EMBL" id="CBY27457.1"/>
    </source>
</evidence>
<dbReference type="SMART" id="SM01022">
    <property type="entry name" value="ASCH"/>
    <property type="match status" value="1"/>
</dbReference>
<dbReference type="PATRIC" id="fig|930944.6.peg.715"/>
<dbReference type="Gene3D" id="3.10.400.10">
    <property type="entry name" value="Sulfate adenylyltransferase"/>
    <property type="match status" value="1"/>
</dbReference>
<sequence length="143" mass="16216">MRCINNITIRNNETMAAIPQKYENAERWAFGDTEQVADDLLALVLNGTKTATCAALDDEGVPQAGDVFVVVNGRNEPVCAVELTDVELQTFDQVDEAHALAEGEGDRTLAYWRKTQQRFFEEYELFSPDMMLICMRFKVLEIF</sequence>
<dbReference type="SUPFAM" id="SSF88697">
    <property type="entry name" value="PUA domain-like"/>
    <property type="match status" value="1"/>
</dbReference>
<dbReference type="InterPro" id="IPR015947">
    <property type="entry name" value="PUA-like_sf"/>
</dbReference>
<reference evidence="2 3" key="1">
    <citation type="journal article" date="2011" name="J. Bacteriol.">
        <title>Complete genome sequence of Yersinia enterocolitica subsp. palearctica serogroup O:3.</title>
        <authorList>
            <person name="Batzilla J."/>
            <person name="Hoper D."/>
            <person name="Antonenka U."/>
            <person name="Heesemann J."/>
            <person name="Rakin A."/>
        </authorList>
    </citation>
    <scope>NUCLEOTIDE SEQUENCE [LARGE SCALE GENOMIC DNA]</scope>
    <source>
        <strain evidence="3">DSM 13030 / CIP 106945 / Y11</strain>
    </source>
</reference>
<evidence type="ECO:0000259" key="1">
    <source>
        <dbReference type="SMART" id="SM01022"/>
    </source>
</evidence>
<dbReference type="InterPro" id="IPR007374">
    <property type="entry name" value="ASCH_domain"/>
</dbReference>